<dbReference type="GO" id="GO:0016887">
    <property type="term" value="F:ATP hydrolysis activity"/>
    <property type="evidence" value="ECO:0007669"/>
    <property type="project" value="InterPro"/>
</dbReference>
<dbReference type="PANTHER" id="PTHR43581">
    <property type="entry name" value="ATP/GTP PHOSPHATASE"/>
    <property type="match status" value="1"/>
</dbReference>
<dbReference type="SUPFAM" id="SSF52540">
    <property type="entry name" value="P-loop containing nucleoside triphosphate hydrolases"/>
    <property type="match status" value="1"/>
</dbReference>
<dbReference type="KEGG" id="cmav:ABHF33_15175"/>
<accession>A0AAU7F891</accession>
<name>A0AAU7F891_9NEIS</name>
<reference evidence="2" key="1">
    <citation type="submission" date="2024-05" db="EMBL/GenBank/DDBJ databases">
        <authorList>
            <person name="Yang L."/>
            <person name="Pan L."/>
        </authorList>
    </citation>
    <scope>NUCLEOTIDE SEQUENCE</scope>
    <source>
        <strain evidence="2">FCG-7</strain>
    </source>
</reference>
<dbReference type="AlphaFoldDB" id="A0AAU7F891"/>
<dbReference type="EMBL" id="CP157355">
    <property type="protein sequence ID" value="XBM00381.1"/>
    <property type="molecule type" value="Genomic_DNA"/>
</dbReference>
<organism evidence="2">
    <name type="scientific">Chitinibacter mangrovi</name>
    <dbReference type="NCBI Taxonomy" id="3153927"/>
    <lineage>
        <taxon>Bacteria</taxon>
        <taxon>Pseudomonadati</taxon>
        <taxon>Pseudomonadota</taxon>
        <taxon>Betaproteobacteria</taxon>
        <taxon>Neisseriales</taxon>
        <taxon>Chitinibacteraceae</taxon>
        <taxon>Chitinibacter</taxon>
    </lineage>
</organism>
<dbReference type="RefSeq" id="WP_348944734.1">
    <property type="nucleotide sequence ID" value="NZ_CP157355.1"/>
</dbReference>
<evidence type="ECO:0000259" key="1">
    <source>
        <dbReference type="Pfam" id="PF13304"/>
    </source>
</evidence>
<proteinExistence type="predicted"/>
<dbReference type="Pfam" id="PF13304">
    <property type="entry name" value="AAA_21"/>
    <property type="match status" value="1"/>
</dbReference>
<gene>
    <name evidence="2" type="ORF">ABHF33_15175</name>
</gene>
<dbReference type="Gene3D" id="3.40.50.300">
    <property type="entry name" value="P-loop containing nucleotide triphosphate hydrolases"/>
    <property type="match status" value="1"/>
</dbReference>
<dbReference type="GO" id="GO:0005524">
    <property type="term" value="F:ATP binding"/>
    <property type="evidence" value="ECO:0007669"/>
    <property type="project" value="InterPro"/>
</dbReference>
<dbReference type="InterPro" id="IPR003959">
    <property type="entry name" value="ATPase_AAA_core"/>
</dbReference>
<evidence type="ECO:0000313" key="2">
    <source>
        <dbReference type="EMBL" id="XBM00381.1"/>
    </source>
</evidence>
<dbReference type="PIRSF" id="PIRSF029347">
    <property type="entry name" value="RecF"/>
    <property type="match status" value="1"/>
</dbReference>
<dbReference type="InterPro" id="IPR051396">
    <property type="entry name" value="Bact_Antivir_Def_Nuclease"/>
</dbReference>
<dbReference type="PANTHER" id="PTHR43581:SF4">
    <property type="entry name" value="ATP_GTP PHOSPHATASE"/>
    <property type="match status" value="1"/>
</dbReference>
<protein>
    <submittedName>
        <fullName evidence="2">AAA family ATPase</fullName>
    </submittedName>
</protein>
<feature type="domain" description="ATPase AAA-type core" evidence="1">
    <location>
        <begin position="25"/>
        <end position="328"/>
    </location>
</feature>
<dbReference type="InterPro" id="IPR014555">
    <property type="entry name" value="RecF-like"/>
</dbReference>
<sequence length="385" mass="43701">MHLKSLHIKNFRALEDFQVSKLGRVNLIVGKNNSGKSSVLEALRIYAGNAHPHLLEDLAISHNEKWRLNTKEFELQDDLPFRSFFANRSFPKTDGVGIDIGDGTGENSVKIEHVFYFEEEYAESDAEGEGRTRLRRMQVLKSELAKFEGEDINESLAIQIDDSNLVILRFSGPNGRLRPLLRMHKRMPCSYISTQFTSEDDLADMWDRVGLTEAQEFVKSALRIVSPDFEEILFVRDDESDESDSGSLSRSAIVKLKNVNIPVPLNSMGDGIFRILQLFLKLFAAKGGFLLIDEFENGLHYSVQEEVWRLIFDLADVLDIQVFATTHSWDCIESFAKVAVEKTATEGVLFRVGRSVRTSDQGRVIATVFDEQKLFNITQSDVEVR</sequence>
<dbReference type="InterPro" id="IPR027417">
    <property type="entry name" value="P-loop_NTPase"/>
</dbReference>